<dbReference type="Proteomes" id="UP000266723">
    <property type="component" value="Unassembled WGS sequence"/>
</dbReference>
<comment type="caution">
    <text evidence="1">The sequence shown here is derived from an EMBL/GenBank/DDBJ whole genome shotgun (WGS) entry which is preliminary data.</text>
</comment>
<protein>
    <submittedName>
        <fullName evidence="1">Uncharacterized protein</fullName>
    </submittedName>
</protein>
<evidence type="ECO:0000313" key="2">
    <source>
        <dbReference type="Proteomes" id="UP000266723"/>
    </source>
</evidence>
<proteinExistence type="predicted"/>
<dbReference type="EMBL" id="QGKV02000299">
    <property type="protein sequence ID" value="KAF3592689.1"/>
    <property type="molecule type" value="Genomic_DNA"/>
</dbReference>
<name>A0ABQ7E8S7_BRACR</name>
<keyword evidence="2" id="KW-1185">Reference proteome</keyword>
<accession>A0ABQ7E8S7</accession>
<reference evidence="1 2" key="1">
    <citation type="journal article" date="2020" name="BMC Genomics">
        <title>Intraspecific diversification of the crop wild relative Brassica cretica Lam. using demographic model selection.</title>
        <authorList>
            <person name="Kioukis A."/>
            <person name="Michalopoulou V.A."/>
            <person name="Briers L."/>
            <person name="Pirintsos S."/>
            <person name="Studholme D.J."/>
            <person name="Pavlidis P."/>
            <person name="Sarris P.F."/>
        </authorList>
    </citation>
    <scope>NUCLEOTIDE SEQUENCE [LARGE SCALE GENOMIC DNA]</scope>
    <source>
        <strain evidence="2">cv. PFS-1207/04</strain>
    </source>
</reference>
<organism evidence="1 2">
    <name type="scientific">Brassica cretica</name>
    <name type="common">Mustard</name>
    <dbReference type="NCBI Taxonomy" id="69181"/>
    <lineage>
        <taxon>Eukaryota</taxon>
        <taxon>Viridiplantae</taxon>
        <taxon>Streptophyta</taxon>
        <taxon>Embryophyta</taxon>
        <taxon>Tracheophyta</taxon>
        <taxon>Spermatophyta</taxon>
        <taxon>Magnoliopsida</taxon>
        <taxon>eudicotyledons</taxon>
        <taxon>Gunneridae</taxon>
        <taxon>Pentapetalae</taxon>
        <taxon>rosids</taxon>
        <taxon>malvids</taxon>
        <taxon>Brassicales</taxon>
        <taxon>Brassicaceae</taxon>
        <taxon>Brassiceae</taxon>
        <taxon>Brassica</taxon>
    </lineage>
</organism>
<evidence type="ECO:0000313" key="1">
    <source>
        <dbReference type="EMBL" id="KAF3592689.1"/>
    </source>
</evidence>
<sequence>MIKFPSGLVTSQRPCDPVEKPLGLMTKTAGSRCESLSGLVERFRLVAASPKSKHFGV</sequence>
<gene>
    <name evidence="1" type="ORF">DY000_02026811</name>
</gene>